<keyword evidence="2" id="KW-0472">Membrane</keyword>
<feature type="transmembrane region" description="Helical" evidence="2">
    <location>
        <begin position="35"/>
        <end position="55"/>
    </location>
</feature>
<dbReference type="PANTHER" id="PTHR40018">
    <property type="entry name" value="[PSI+] INDUCTION PROTEIN 2"/>
    <property type="match status" value="1"/>
</dbReference>
<protein>
    <submittedName>
        <fullName evidence="3">Uncharacterized protein</fullName>
    </submittedName>
</protein>
<dbReference type="PANTHER" id="PTHR40018:SF1">
    <property type="entry name" value="[PSI+] INDUCTION PROTEIN 2"/>
    <property type="match status" value="1"/>
</dbReference>
<evidence type="ECO:0000256" key="2">
    <source>
        <dbReference type="SAM" id="Phobius"/>
    </source>
</evidence>
<dbReference type="GO" id="GO:0005935">
    <property type="term" value="C:cellular bud neck"/>
    <property type="evidence" value="ECO:0007669"/>
    <property type="project" value="TreeGrafter"/>
</dbReference>
<name>A0AAV9K0D0_9PEZI</name>
<keyword evidence="4" id="KW-1185">Reference proteome</keyword>
<feature type="region of interest" description="Disordered" evidence="1">
    <location>
        <begin position="189"/>
        <end position="258"/>
    </location>
</feature>
<dbReference type="AlphaFoldDB" id="A0AAV9K0D0"/>
<evidence type="ECO:0000313" key="4">
    <source>
        <dbReference type="Proteomes" id="UP001324427"/>
    </source>
</evidence>
<proteinExistence type="predicted"/>
<sequence length="258" mass="28202">MATLLWQRDLSTDASGVKTTFSSWDSCMTEAYCKWPAIIGIIIAALIVLSLVSCCNKDGYQQAPPPQPAFQPYPQYQSAPPPMYASGEAGGYRGAPAQTATFAAPNKYNPDALAHMPSWDTAASKHVEDDDVEMEKLNYPQAQQQSLLPSHGNGGFYNQQREAQTGDVGTMHANPYHDYDRHQQFVASPTSTARTSAYPPTYHTSPTSTVYEPARQQRAGYAPSVLPSYRTGPPSIASPPPQHPQIGRKPVQGTWRDV</sequence>
<reference evidence="3 4" key="1">
    <citation type="submission" date="2021-11" db="EMBL/GenBank/DDBJ databases">
        <title>Black yeast isolated from Biological Soil Crust.</title>
        <authorList>
            <person name="Kurbessoian T."/>
        </authorList>
    </citation>
    <scope>NUCLEOTIDE SEQUENCE [LARGE SCALE GENOMIC DNA]</scope>
    <source>
        <strain evidence="3 4">CCFEE 5522</strain>
    </source>
</reference>
<dbReference type="Proteomes" id="UP001324427">
    <property type="component" value="Unassembled WGS sequence"/>
</dbReference>
<keyword evidence="2" id="KW-0812">Transmembrane</keyword>
<comment type="caution">
    <text evidence="3">The sequence shown here is derived from an EMBL/GenBank/DDBJ whole genome shotgun (WGS) entry which is preliminary data.</text>
</comment>
<dbReference type="InterPro" id="IPR037504">
    <property type="entry name" value="PSI_induc_2"/>
</dbReference>
<gene>
    <name evidence="3" type="ORF">LTR36_000356</name>
</gene>
<organism evidence="3 4">
    <name type="scientific">Oleoguttula mirabilis</name>
    <dbReference type="NCBI Taxonomy" id="1507867"/>
    <lineage>
        <taxon>Eukaryota</taxon>
        <taxon>Fungi</taxon>
        <taxon>Dikarya</taxon>
        <taxon>Ascomycota</taxon>
        <taxon>Pezizomycotina</taxon>
        <taxon>Dothideomycetes</taxon>
        <taxon>Dothideomycetidae</taxon>
        <taxon>Mycosphaerellales</taxon>
        <taxon>Teratosphaeriaceae</taxon>
        <taxon>Oleoguttula</taxon>
    </lineage>
</organism>
<dbReference type="EMBL" id="JAVFHQ010000001">
    <property type="protein sequence ID" value="KAK4550777.1"/>
    <property type="molecule type" value="Genomic_DNA"/>
</dbReference>
<dbReference type="GO" id="GO:0005886">
    <property type="term" value="C:plasma membrane"/>
    <property type="evidence" value="ECO:0007669"/>
    <property type="project" value="TreeGrafter"/>
</dbReference>
<keyword evidence="2" id="KW-1133">Transmembrane helix</keyword>
<feature type="compositionally biased region" description="Low complexity" evidence="1">
    <location>
        <begin position="195"/>
        <end position="211"/>
    </location>
</feature>
<evidence type="ECO:0000256" key="1">
    <source>
        <dbReference type="SAM" id="MobiDB-lite"/>
    </source>
</evidence>
<accession>A0AAV9K0D0</accession>
<evidence type="ECO:0000313" key="3">
    <source>
        <dbReference type="EMBL" id="KAK4550777.1"/>
    </source>
</evidence>